<dbReference type="Proteomes" id="UP000025227">
    <property type="component" value="Unplaced"/>
</dbReference>
<evidence type="ECO:0000313" key="3">
    <source>
        <dbReference type="WBParaSite" id="HCON_00120410-00001"/>
    </source>
</evidence>
<dbReference type="OrthoDB" id="5854130at2759"/>
<dbReference type="AlphaFoldDB" id="A0A7I4YNI2"/>
<dbReference type="Pfam" id="PF00078">
    <property type="entry name" value="RVT_1"/>
    <property type="match status" value="1"/>
</dbReference>
<feature type="domain" description="Reverse transcriptase" evidence="1">
    <location>
        <begin position="1"/>
        <end position="91"/>
    </location>
</feature>
<name>A0A7I4YNI2_HAECO</name>
<dbReference type="OMA" id="CWRNTPA"/>
<dbReference type="WBParaSite" id="HCON_00120410-00001">
    <property type="protein sequence ID" value="HCON_00120410-00001"/>
    <property type="gene ID" value="HCON_00120410"/>
</dbReference>
<evidence type="ECO:0000259" key="1">
    <source>
        <dbReference type="PROSITE" id="PS50878"/>
    </source>
</evidence>
<protein>
    <submittedName>
        <fullName evidence="3">Reverse transcriptase domain-containing protein</fullName>
    </submittedName>
</protein>
<organism evidence="2 3">
    <name type="scientific">Haemonchus contortus</name>
    <name type="common">Barber pole worm</name>
    <dbReference type="NCBI Taxonomy" id="6289"/>
    <lineage>
        <taxon>Eukaryota</taxon>
        <taxon>Metazoa</taxon>
        <taxon>Ecdysozoa</taxon>
        <taxon>Nematoda</taxon>
        <taxon>Chromadorea</taxon>
        <taxon>Rhabditida</taxon>
        <taxon>Rhabditina</taxon>
        <taxon>Rhabditomorpha</taxon>
        <taxon>Strongyloidea</taxon>
        <taxon>Trichostrongylidae</taxon>
        <taxon>Haemonchus</taxon>
    </lineage>
</organism>
<proteinExistence type="predicted"/>
<sequence>MISLVNDMYNGSMAAVRTAHAVGVHQGLALSPFLFLLTMDVITEELEGGPLKTILQADDIALIAVSKENFHDKLQNGRKCWRNTPAELEEN</sequence>
<dbReference type="InterPro" id="IPR000477">
    <property type="entry name" value="RT_dom"/>
</dbReference>
<dbReference type="PROSITE" id="PS50878">
    <property type="entry name" value="RT_POL"/>
    <property type="match status" value="1"/>
</dbReference>
<keyword evidence="2" id="KW-1185">Reference proteome</keyword>
<evidence type="ECO:0000313" key="2">
    <source>
        <dbReference type="Proteomes" id="UP000025227"/>
    </source>
</evidence>
<reference evidence="3" key="1">
    <citation type="submission" date="2020-12" db="UniProtKB">
        <authorList>
            <consortium name="WormBaseParasite"/>
        </authorList>
    </citation>
    <scope>IDENTIFICATION</scope>
    <source>
        <strain evidence="3">MHco3</strain>
    </source>
</reference>
<accession>A0A7I4YNI2</accession>